<evidence type="ECO:0000256" key="1">
    <source>
        <dbReference type="SAM" id="MobiDB-lite"/>
    </source>
</evidence>
<protein>
    <submittedName>
        <fullName evidence="2">Uncharacterized protein</fullName>
    </submittedName>
</protein>
<feature type="compositionally biased region" description="Low complexity" evidence="1">
    <location>
        <begin position="269"/>
        <end position="286"/>
    </location>
</feature>
<reference evidence="3" key="1">
    <citation type="journal article" date="2018" name="Nat. Microbiol.">
        <title>Leveraging single-cell genomics to expand the fungal tree of life.</title>
        <authorList>
            <person name="Ahrendt S.R."/>
            <person name="Quandt C.A."/>
            <person name="Ciobanu D."/>
            <person name="Clum A."/>
            <person name="Salamov A."/>
            <person name="Andreopoulos B."/>
            <person name="Cheng J.F."/>
            <person name="Woyke T."/>
            <person name="Pelin A."/>
            <person name="Henrissat B."/>
            <person name="Reynolds N.K."/>
            <person name="Benny G.L."/>
            <person name="Smith M.E."/>
            <person name="James T.Y."/>
            <person name="Grigoriev I.V."/>
        </authorList>
    </citation>
    <scope>NUCLEOTIDE SEQUENCE [LARGE SCALE GENOMIC DNA]</scope>
    <source>
        <strain evidence="3">RSA 468</strain>
    </source>
</reference>
<gene>
    <name evidence="2" type="ORF">BJ085DRAFT_32335</name>
</gene>
<organism evidence="2 3">
    <name type="scientific">Dimargaris cristalligena</name>
    <dbReference type="NCBI Taxonomy" id="215637"/>
    <lineage>
        <taxon>Eukaryota</taxon>
        <taxon>Fungi</taxon>
        <taxon>Fungi incertae sedis</taxon>
        <taxon>Zoopagomycota</taxon>
        <taxon>Kickxellomycotina</taxon>
        <taxon>Dimargaritomycetes</taxon>
        <taxon>Dimargaritales</taxon>
        <taxon>Dimargaritaceae</taxon>
        <taxon>Dimargaris</taxon>
    </lineage>
</organism>
<feature type="compositionally biased region" description="Polar residues" evidence="1">
    <location>
        <begin position="203"/>
        <end position="216"/>
    </location>
</feature>
<accession>A0A4P9ZV73</accession>
<evidence type="ECO:0000313" key="2">
    <source>
        <dbReference type="EMBL" id="RKP36520.1"/>
    </source>
</evidence>
<feature type="compositionally biased region" description="Pro residues" evidence="1">
    <location>
        <begin position="227"/>
        <end position="243"/>
    </location>
</feature>
<evidence type="ECO:0000313" key="3">
    <source>
        <dbReference type="Proteomes" id="UP000268162"/>
    </source>
</evidence>
<proteinExistence type="predicted"/>
<feature type="region of interest" description="Disordered" evidence="1">
    <location>
        <begin position="191"/>
        <end position="298"/>
    </location>
</feature>
<sequence>MPAFNLVGPLAAVAYVMSFSARITAMEGQETDSAWRDASVFPPYITPEYPGTQPVKAVLSWAQSPSTVAAGYSRLAPVSPEVGGYPPVLELESQSPTTNNPAPLWSQPLPVAPTPNLLARSPQAGWDYPSSMPDAPANAATDLDSLFDFSLDDLPRDQQLPLPPSADIWTDYGFLLNDPWYPLPNPPPNIANDASVHPVDSSFPRSSNPSADTETQWGGAVGSWWPNPSPPSPPAPAPAPSPPHGSKRPRLPDPSDPPPSTSESKYQFNLPTTNSNPNSNSNSGPNFQRLPKRSRRTGMPLPESIAVCRSYSQTAFANGYPLLNWSTRPTLRLIGPIREFAKEVAFRKARDHGYGGYGTPSAPRLGGLEAKLSKSLRRYVDKWQQPSLVVVFDLAEGTTNTDTDNDNDIVVPHVFTGQQGYLCDKLQRKTYK</sequence>
<dbReference type="AlphaFoldDB" id="A0A4P9ZV73"/>
<dbReference type="EMBL" id="ML002640">
    <property type="protein sequence ID" value="RKP36520.1"/>
    <property type="molecule type" value="Genomic_DNA"/>
</dbReference>
<keyword evidence="3" id="KW-1185">Reference proteome</keyword>
<name>A0A4P9ZV73_9FUNG</name>
<dbReference type="Proteomes" id="UP000268162">
    <property type="component" value="Unassembled WGS sequence"/>
</dbReference>